<protein>
    <recommendedName>
        <fullName evidence="4">HTH luxR-type domain-containing protein</fullName>
    </recommendedName>
</protein>
<keyword evidence="1" id="KW-0805">Transcription regulation</keyword>
<keyword evidence="3" id="KW-0804">Transcription</keyword>
<accession>A0A829YI88</accession>
<feature type="domain" description="HTH luxR-type" evidence="4">
    <location>
        <begin position="37"/>
        <end position="102"/>
    </location>
</feature>
<sequence length="113" mass="12940">MRVEVDLNRALSAVMSGELWLTRRQLTTVMAFATSGVQEDMTELTARENAVMRKVLLGHSNKQIARTLNIAEHTVKIHLHHVYGKLRVHSRVELLLHYQRGAESMPEPPKYLI</sequence>
<dbReference type="PANTHER" id="PTHR44688">
    <property type="entry name" value="DNA-BINDING TRANSCRIPTIONAL ACTIVATOR DEVR_DOSR"/>
    <property type="match status" value="1"/>
</dbReference>
<proteinExistence type="predicted"/>
<keyword evidence="6" id="KW-1185">Reference proteome</keyword>
<dbReference type="InterPro" id="IPR016032">
    <property type="entry name" value="Sig_transdc_resp-reg_C-effctor"/>
</dbReference>
<dbReference type="SMART" id="SM00421">
    <property type="entry name" value="HTH_LUXR"/>
    <property type="match status" value="1"/>
</dbReference>
<evidence type="ECO:0000313" key="6">
    <source>
        <dbReference type="Proteomes" id="UP000445000"/>
    </source>
</evidence>
<dbReference type="PANTHER" id="PTHR44688:SF16">
    <property type="entry name" value="DNA-BINDING TRANSCRIPTIONAL ACTIVATOR DEVR_DOSR"/>
    <property type="match status" value="1"/>
</dbReference>
<dbReference type="Proteomes" id="UP000445000">
    <property type="component" value="Unassembled WGS sequence"/>
</dbReference>
<dbReference type="EMBL" id="BLJN01000005">
    <property type="protein sequence ID" value="GFE83017.1"/>
    <property type="molecule type" value="Genomic_DNA"/>
</dbReference>
<evidence type="ECO:0000256" key="1">
    <source>
        <dbReference type="ARBA" id="ARBA00023015"/>
    </source>
</evidence>
<dbReference type="PROSITE" id="PS50043">
    <property type="entry name" value="HTH_LUXR_2"/>
    <property type="match status" value="1"/>
</dbReference>
<dbReference type="Gene3D" id="1.10.10.10">
    <property type="entry name" value="Winged helix-like DNA-binding domain superfamily/Winged helix DNA-binding domain"/>
    <property type="match status" value="1"/>
</dbReference>
<reference evidence="6" key="1">
    <citation type="submission" date="2020-01" db="EMBL/GenBank/DDBJ databases">
        <title>'Steroidobacter agaridevorans' sp. nov., agar-degrading bacteria isolated from rhizosphere soils.</title>
        <authorList>
            <person name="Ikenaga M."/>
            <person name="Kataoka M."/>
            <person name="Murouchi A."/>
            <person name="Katsuragi S."/>
            <person name="Sakai M."/>
        </authorList>
    </citation>
    <scope>NUCLEOTIDE SEQUENCE [LARGE SCALE GENOMIC DNA]</scope>
    <source>
        <strain evidence="6">YU21-B</strain>
    </source>
</reference>
<comment type="caution">
    <text evidence="5">The sequence shown here is derived from an EMBL/GenBank/DDBJ whole genome shotgun (WGS) entry which is preliminary data.</text>
</comment>
<dbReference type="AlphaFoldDB" id="A0A829YI88"/>
<dbReference type="SUPFAM" id="SSF46894">
    <property type="entry name" value="C-terminal effector domain of the bipartite response regulators"/>
    <property type="match status" value="1"/>
</dbReference>
<dbReference type="CDD" id="cd06170">
    <property type="entry name" value="LuxR_C_like"/>
    <property type="match status" value="1"/>
</dbReference>
<dbReference type="GO" id="GO:0006355">
    <property type="term" value="P:regulation of DNA-templated transcription"/>
    <property type="evidence" value="ECO:0007669"/>
    <property type="project" value="InterPro"/>
</dbReference>
<evidence type="ECO:0000256" key="3">
    <source>
        <dbReference type="ARBA" id="ARBA00023163"/>
    </source>
</evidence>
<evidence type="ECO:0000313" key="5">
    <source>
        <dbReference type="EMBL" id="GFE83017.1"/>
    </source>
</evidence>
<dbReference type="RefSeq" id="WP_161814639.1">
    <property type="nucleotide sequence ID" value="NZ_BLJN01000005.1"/>
</dbReference>
<dbReference type="Pfam" id="PF00196">
    <property type="entry name" value="GerE"/>
    <property type="match status" value="1"/>
</dbReference>
<name>A0A829YI88_9GAMM</name>
<evidence type="ECO:0000259" key="4">
    <source>
        <dbReference type="PROSITE" id="PS50043"/>
    </source>
</evidence>
<dbReference type="InterPro" id="IPR036388">
    <property type="entry name" value="WH-like_DNA-bd_sf"/>
</dbReference>
<dbReference type="InterPro" id="IPR000792">
    <property type="entry name" value="Tscrpt_reg_LuxR_C"/>
</dbReference>
<dbReference type="PRINTS" id="PR00038">
    <property type="entry name" value="HTHLUXR"/>
</dbReference>
<keyword evidence="2" id="KW-0238">DNA-binding</keyword>
<dbReference type="PROSITE" id="PS00622">
    <property type="entry name" value="HTH_LUXR_1"/>
    <property type="match status" value="1"/>
</dbReference>
<organism evidence="5 6">
    <name type="scientific">Steroidobacter agaridevorans</name>
    <dbReference type="NCBI Taxonomy" id="2695856"/>
    <lineage>
        <taxon>Bacteria</taxon>
        <taxon>Pseudomonadati</taxon>
        <taxon>Pseudomonadota</taxon>
        <taxon>Gammaproteobacteria</taxon>
        <taxon>Steroidobacterales</taxon>
        <taxon>Steroidobacteraceae</taxon>
        <taxon>Steroidobacter</taxon>
    </lineage>
</organism>
<evidence type="ECO:0000256" key="2">
    <source>
        <dbReference type="ARBA" id="ARBA00023125"/>
    </source>
</evidence>
<gene>
    <name evidence="5" type="ORF">GCM10011487_50170</name>
</gene>
<dbReference type="GO" id="GO:0003677">
    <property type="term" value="F:DNA binding"/>
    <property type="evidence" value="ECO:0007669"/>
    <property type="project" value="UniProtKB-KW"/>
</dbReference>